<sequence length="89" mass="9889">DKSAADRYLAIKLADDRCDSVVCILIAWTLLFSAAIWFNLHGATLGNLFHGLPIHSVSFDILSNIAPDCTASGGRSNKQRYRPLEMLRR</sequence>
<keyword evidence="1" id="KW-0812">Transmembrane</keyword>
<keyword evidence="1" id="KW-0472">Membrane</keyword>
<feature type="transmembrane region" description="Helical" evidence="1">
    <location>
        <begin position="21"/>
        <end position="40"/>
    </location>
</feature>
<feature type="non-terminal residue" evidence="2">
    <location>
        <position position="1"/>
    </location>
</feature>
<protein>
    <submittedName>
        <fullName evidence="2">Uncharacterized protein</fullName>
    </submittedName>
</protein>
<keyword evidence="1" id="KW-1133">Transmembrane helix</keyword>
<proteinExistence type="predicted"/>
<reference evidence="2" key="1">
    <citation type="submission" date="2016-07" db="EMBL/GenBank/DDBJ databases">
        <title>Salivary Glands transcriptome analysis on engorged females of Ornithodoros brasiliensis (Acari:Argasidae).</title>
        <authorList>
            <person name="Simons S.M."/>
            <person name="Carvalho E."/>
            <person name="Junqueira-de-Azevedo I."/>
            <person name="Ho P.L."/>
            <person name="Giovanni D."/>
            <person name="Mendonca R."/>
            <person name="Onofrio V."/>
            <person name="Landulfo G."/>
            <person name="Ramirez D."/>
            <person name="Barros-Battesti D."/>
        </authorList>
    </citation>
    <scope>NUCLEOTIDE SEQUENCE</scope>
    <source>
        <strain evidence="2">Female</strain>
        <tissue evidence="2">Salivary gland</tissue>
    </source>
</reference>
<dbReference type="EMBL" id="GETE01001081">
    <property type="protein sequence ID" value="JAT78790.1"/>
    <property type="molecule type" value="Transcribed_RNA"/>
</dbReference>
<organism evidence="2">
    <name type="scientific">Ornithodoros brasiliensis</name>
    <name type="common">Mouro tick</name>
    <dbReference type="NCBI Taxonomy" id="888526"/>
    <lineage>
        <taxon>Eukaryota</taxon>
        <taxon>Metazoa</taxon>
        <taxon>Ecdysozoa</taxon>
        <taxon>Arthropoda</taxon>
        <taxon>Chelicerata</taxon>
        <taxon>Arachnida</taxon>
        <taxon>Acari</taxon>
        <taxon>Parasitiformes</taxon>
        <taxon>Ixodida</taxon>
        <taxon>Ixodoidea</taxon>
        <taxon>Argasidae</taxon>
        <taxon>Ornithodorinae</taxon>
        <taxon>Ornithodoros</taxon>
    </lineage>
</organism>
<name>A0A1D2AHW4_ORNBR</name>
<dbReference type="AlphaFoldDB" id="A0A1D2AHW4"/>
<evidence type="ECO:0000313" key="2">
    <source>
        <dbReference type="EMBL" id="JAT78790.1"/>
    </source>
</evidence>
<evidence type="ECO:0000256" key="1">
    <source>
        <dbReference type="SAM" id="Phobius"/>
    </source>
</evidence>
<accession>A0A1D2AHW4</accession>